<gene>
    <name evidence="2" type="ORF">Tco_0624318</name>
</gene>
<evidence type="ECO:0000313" key="3">
    <source>
        <dbReference type="Proteomes" id="UP001151760"/>
    </source>
</evidence>
<feature type="compositionally biased region" description="Polar residues" evidence="1">
    <location>
        <begin position="266"/>
        <end position="304"/>
    </location>
</feature>
<keyword evidence="3" id="KW-1185">Reference proteome</keyword>
<dbReference type="EMBL" id="BQNB010008552">
    <property type="protein sequence ID" value="GJS50956.1"/>
    <property type="molecule type" value="Genomic_DNA"/>
</dbReference>
<organism evidence="2 3">
    <name type="scientific">Tanacetum coccineum</name>
    <dbReference type="NCBI Taxonomy" id="301880"/>
    <lineage>
        <taxon>Eukaryota</taxon>
        <taxon>Viridiplantae</taxon>
        <taxon>Streptophyta</taxon>
        <taxon>Embryophyta</taxon>
        <taxon>Tracheophyta</taxon>
        <taxon>Spermatophyta</taxon>
        <taxon>Magnoliopsida</taxon>
        <taxon>eudicotyledons</taxon>
        <taxon>Gunneridae</taxon>
        <taxon>Pentapetalae</taxon>
        <taxon>asterids</taxon>
        <taxon>campanulids</taxon>
        <taxon>Asterales</taxon>
        <taxon>Asteraceae</taxon>
        <taxon>Asteroideae</taxon>
        <taxon>Anthemideae</taxon>
        <taxon>Anthemidinae</taxon>
        <taxon>Tanacetum</taxon>
    </lineage>
</organism>
<feature type="region of interest" description="Disordered" evidence="1">
    <location>
        <begin position="232"/>
        <end position="304"/>
    </location>
</feature>
<name>A0ABQ4WDL0_9ASTR</name>
<feature type="region of interest" description="Disordered" evidence="1">
    <location>
        <begin position="106"/>
        <end position="131"/>
    </location>
</feature>
<protein>
    <submittedName>
        <fullName evidence="2">Uncharacterized protein</fullName>
    </submittedName>
</protein>
<reference evidence="2" key="2">
    <citation type="submission" date="2022-01" db="EMBL/GenBank/DDBJ databases">
        <authorList>
            <person name="Yamashiro T."/>
            <person name="Shiraishi A."/>
            <person name="Satake H."/>
            <person name="Nakayama K."/>
        </authorList>
    </citation>
    <scope>NUCLEOTIDE SEQUENCE</scope>
</reference>
<evidence type="ECO:0000313" key="2">
    <source>
        <dbReference type="EMBL" id="GJS50956.1"/>
    </source>
</evidence>
<feature type="compositionally biased region" description="Basic and acidic residues" evidence="1">
    <location>
        <begin position="20"/>
        <end position="52"/>
    </location>
</feature>
<accession>A0ABQ4WDL0</accession>
<reference evidence="2" key="1">
    <citation type="journal article" date="2022" name="Int. J. Mol. Sci.">
        <title>Draft Genome of Tanacetum Coccineum: Genomic Comparison of Closely Related Tanacetum-Family Plants.</title>
        <authorList>
            <person name="Yamashiro T."/>
            <person name="Shiraishi A."/>
            <person name="Nakayama K."/>
            <person name="Satake H."/>
        </authorList>
    </citation>
    <scope>NUCLEOTIDE SEQUENCE</scope>
</reference>
<feature type="region of interest" description="Disordered" evidence="1">
    <location>
        <begin position="15"/>
        <end position="68"/>
    </location>
</feature>
<proteinExistence type="predicted"/>
<feature type="compositionally biased region" description="Low complexity" evidence="1">
    <location>
        <begin position="235"/>
        <end position="249"/>
    </location>
</feature>
<dbReference type="Proteomes" id="UP001151760">
    <property type="component" value="Unassembled WGS sequence"/>
</dbReference>
<comment type="caution">
    <text evidence="2">The sequence shown here is derived from an EMBL/GenBank/DDBJ whole genome shotgun (WGS) entry which is preliminary data.</text>
</comment>
<evidence type="ECO:0000256" key="1">
    <source>
        <dbReference type="SAM" id="MobiDB-lite"/>
    </source>
</evidence>
<sequence length="304" mass="34344">MQLLVDIPLIRVVNSNGTRKRGEVKESKNRKEERKKEEKKQAEKKEKVEERKERRKKGRNETDEEDQISREASTKILQTESCISSLQIAIKRVNLVDFDFERQPSQMGPTVMGQTGRFVVGRSDPTNSRTGRRTWNLANELTLQSQPFDTRTVSLYTTSLGSQAAENVGLRNQHTYDYFHSDVTTSNSNMKRPLYREQLNKKHIDKKEMNHYEGIHGKHETIKPINEDLSPLAVEGSTSSSDSEGSLGEVYLGSRGSGDDEESASVMYSLSCQDHSPDMSSSTDSTEVQVNLQGQSQSLLGNRL</sequence>